<accession>A0ABM8ACH5</accession>
<dbReference type="RefSeq" id="WP_264777225.1">
    <property type="nucleotide sequence ID" value="NZ_AP026560.1"/>
</dbReference>
<comment type="cofactor">
    <cofactor evidence="5">
        <name>Mg(2+)</name>
        <dbReference type="ChEBI" id="CHEBI:18420"/>
    </cofactor>
</comment>
<dbReference type="EMBL" id="AP026560">
    <property type="protein sequence ID" value="BDP41464.1"/>
    <property type="molecule type" value="Genomic_DNA"/>
</dbReference>
<dbReference type="Proteomes" id="UP001064971">
    <property type="component" value="Chromosome"/>
</dbReference>
<feature type="binding site" evidence="5">
    <location>
        <position position="6"/>
    </location>
    <ligand>
        <name>Mg(2+)</name>
        <dbReference type="ChEBI" id="CHEBI:18420"/>
    </ligand>
</feature>
<dbReference type="InterPro" id="IPR029060">
    <property type="entry name" value="PIN-like_dom_sf"/>
</dbReference>
<keyword evidence="1 5" id="KW-1277">Toxin-antitoxin system</keyword>
<dbReference type="SUPFAM" id="SSF88723">
    <property type="entry name" value="PIN domain-like"/>
    <property type="match status" value="1"/>
</dbReference>
<organism evidence="7 8">
    <name type="scientific">Deinococcus aetherius</name>
    <dbReference type="NCBI Taxonomy" id="200252"/>
    <lineage>
        <taxon>Bacteria</taxon>
        <taxon>Thermotogati</taxon>
        <taxon>Deinococcota</taxon>
        <taxon>Deinococci</taxon>
        <taxon>Deinococcales</taxon>
        <taxon>Deinococcaceae</taxon>
        <taxon>Deinococcus</taxon>
    </lineage>
</organism>
<keyword evidence="4 5" id="KW-0378">Hydrolase</keyword>
<dbReference type="HAMAP" id="MF_00265">
    <property type="entry name" value="VapC_Nob1"/>
    <property type="match status" value="1"/>
</dbReference>
<dbReference type="InterPro" id="IPR002716">
    <property type="entry name" value="PIN_dom"/>
</dbReference>
<proteinExistence type="inferred from homology"/>
<feature type="domain" description="PIN" evidence="6">
    <location>
        <begin position="4"/>
        <end position="116"/>
    </location>
</feature>
<sequence>MKYALDSDVLIYAASEGHPLGESVRRLLQQAGPETHVGSVLLLTEVLAKPLREGRDTELRLLGDLLAALSLRDITRSTALLATQLAAAYRLRAPDALHLASAVEAGADAFLTNNRKDFRPGEILELGVLYPEDL</sequence>
<keyword evidence="3 5" id="KW-0479">Metal-binding</keyword>
<dbReference type="Pfam" id="PF01850">
    <property type="entry name" value="PIN"/>
    <property type="match status" value="1"/>
</dbReference>
<dbReference type="EC" id="3.1.-.-" evidence="5"/>
<comment type="similarity">
    <text evidence="5">Belongs to the PINc/VapC protein family.</text>
</comment>
<evidence type="ECO:0000256" key="2">
    <source>
        <dbReference type="ARBA" id="ARBA00022722"/>
    </source>
</evidence>
<dbReference type="Gene3D" id="3.40.50.1010">
    <property type="entry name" value="5'-nuclease"/>
    <property type="match status" value="1"/>
</dbReference>
<comment type="function">
    <text evidence="5">Toxic component of a toxin-antitoxin (TA) system. An RNase.</text>
</comment>
<keyword evidence="2 5" id="KW-0540">Nuclease</keyword>
<keyword evidence="5" id="KW-0800">Toxin</keyword>
<reference evidence="7" key="1">
    <citation type="submission" date="2022-07" db="EMBL/GenBank/DDBJ databases">
        <title>Complete Genome Sequence of the Radioresistant Bacterium Deinococcus aetherius ST0316, Isolated from the Air Dust collected in Lower Stratosphere above Japan.</title>
        <authorList>
            <person name="Satoh K."/>
            <person name="Hagiwara K."/>
            <person name="Katsumata K."/>
            <person name="Kubo A."/>
            <person name="Yokobori S."/>
            <person name="Yamagishi A."/>
            <person name="Oono Y."/>
            <person name="Narumi I."/>
        </authorList>
    </citation>
    <scope>NUCLEOTIDE SEQUENCE</scope>
    <source>
        <strain evidence="7">ST0316</strain>
    </source>
</reference>
<evidence type="ECO:0000256" key="5">
    <source>
        <dbReference type="HAMAP-Rule" id="MF_00265"/>
    </source>
</evidence>
<evidence type="ECO:0000256" key="1">
    <source>
        <dbReference type="ARBA" id="ARBA00022649"/>
    </source>
</evidence>
<evidence type="ECO:0000313" key="8">
    <source>
        <dbReference type="Proteomes" id="UP001064971"/>
    </source>
</evidence>
<name>A0ABM8ACH5_9DEIO</name>
<evidence type="ECO:0000256" key="3">
    <source>
        <dbReference type="ARBA" id="ARBA00022723"/>
    </source>
</evidence>
<evidence type="ECO:0000256" key="4">
    <source>
        <dbReference type="ARBA" id="ARBA00022801"/>
    </source>
</evidence>
<keyword evidence="5" id="KW-0460">Magnesium</keyword>
<gene>
    <name evidence="5" type="primary">vapC</name>
    <name evidence="7" type="ORF">DAETH_14330</name>
</gene>
<feature type="binding site" evidence="5">
    <location>
        <position position="95"/>
    </location>
    <ligand>
        <name>Mg(2+)</name>
        <dbReference type="ChEBI" id="CHEBI:18420"/>
    </ligand>
</feature>
<protein>
    <recommendedName>
        <fullName evidence="5">Ribonuclease VapC</fullName>
        <shortName evidence="5">RNase VapC</shortName>
        <ecNumber evidence="5">3.1.-.-</ecNumber>
    </recommendedName>
    <alternativeName>
        <fullName evidence="5">Toxin VapC</fullName>
    </alternativeName>
</protein>
<evidence type="ECO:0000259" key="6">
    <source>
        <dbReference type="Pfam" id="PF01850"/>
    </source>
</evidence>
<dbReference type="InterPro" id="IPR022907">
    <property type="entry name" value="VapC_family"/>
</dbReference>
<evidence type="ECO:0000313" key="7">
    <source>
        <dbReference type="EMBL" id="BDP41464.1"/>
    </source>
</evidence>
<keyword evidence="8" id="KW-1185">Reference proteome</keyword>